<organism evidence="2">
    <name type="scientific">marine sediment metagenome</name>
    <dbReference type="NCBI Taxonomy" id="412755"/>
    <lineage>
        <taxon>unclassified sequences</taxon>
        <taxon>metagenomes</taxon>
        <taxon>ecological metagenomes</taxon>
    </lineage>
</organism>
<dbReference type="AlphaFoldDB" id="A0A0F9CCQ2"/>
<name>A0A0F9CCQ2_9ZZZZ</name>
<sequence>AYPAPGPAPYDMAASEIEKGLEV</sequence>
<dbReference type="EMBL" id="LAZR01047328">
    <property type="protein sequence ID" value="KKK94471.1"/>
    <property type="molecule type" value="Genomic_DNA"/>
</dbReference>
<evidence type="ECO:0000256" key="1">
    <source>
        <dbReference type="SAM" id="MobiDB-lite"/>
    </source>
</evidence>
<gene>
    <name evidence="2" type="ORF">LCGC14_2682560</name>
</gene>
<protein>
    <submittedName>
        <fullName evidence="2">Uncharacterized protein</fullName>
    </submittedName>
</protein>
<proteinExistence type="predicted"/>
<feature type="non-terminal residue" evidence="2">
    <location>
        <position position="1"/>
    </location>
</feature>
<feature type="region of interest" description="Disordered" evidence="1">
    <location>
        <begin position="1"/>
        <end position="23"/>
    </location>
</feature>
<evidence type="ECO:0000313" key="2">
    <source>
        <dbReference type="EMBL" id="KKK94471.1"/>
    </source>
</evidence>
<comment type="caution">
    <text evidence="2">The sequence shown here is derived from an EMBL/GenBank/DDBJ whole genome shotgun (WGS) entry which is preliminary data.</text>
</comment>
<accession>A0A0F9CCQ2</accession>
<reference evidence="2" key="1">
    <citation type="journal article" date="2015" name="Nature">
        <title>Complex archaea that bridge the gap between prokaryotes and eukaryotes.</title>
        <authorList>
            <person name="Spang A."/>
            <person name="Saw J.H."/>
            <person name="Jorgensen S.L."/>
            <person name="Zaremba-Niedzwiedzka K."/>
            <person name="Martijn J."/>
            <person name="Lind A.E."/>
            <person name="van Eijk R."/>
            <person name="Schleper C."/>
            <person name="Guy L."/>
            <person name="Ettema T.J."/>
        </authorList>
    </citation>
    <scope>NUCLEOTIDE SEQUENCE</scope>
</reference>